<dbReference type="InterPro" id="IPR006439">
    <property type="entry name" value="HAD-SF_hydro_IA"/>
</dbReference>
<dbReference type="AlphaFoldDB" id="A0A1R4ILZ1"/>
<dbReference type="SUPFAM" id="SSF56784">
    <property type="entry name" value="HAD-like"/>
    <property type="match status" value="1"/>
</dbReference>
<gene>
    <name evidence="2" type="ORF">FM125_03240</name>
</gene>
<evidence type="ECO:0000256" key="1">
    <source>
        <dbReference type="SAM" id="MobiDB-lite"/>
    </source>
</evidence>
<evidence type="ECO:0000313" key="3">
    <source>
        <dbReference type="Proteomes" id="UP000196230"/>
    </source>
</evidence>
<dbReference type="InterPro" id="IPR050155">
    <property type="entry name" value="HAD-like_hydrolase_sf"/>
</dbReference>
<dbReference type="EMBL" id="FUKP01000019">
    <property type="protein sequence ID" value="SJN20739.1"/>
    <property type="molecule type" value="Genomic_DNA"/>
</dbReference>
<proteinExistence type="predicted"/>
<feature type="region of interest" description="Disordered" evidence="1">
    <location>
        <begin position="1"/>
        <end position="21"/>
    </location>
</feature>
<dbReference type="Proteomes" id="UP000196230">
    <property type="component" value="Unassembled WGS sequence"/>
</dbReference>
<dbReference type="GO" id="GO:0006281">
    <property type="term" value="P:DNA repair"/>
    <property type="evidence" value="ECO:0007669"/>
    <property type="project" value="TreeGrafter"/>
</dbReference>
<organism evidence="2 3">
    <name type="scientific">Micrococcus lylae</name>
    <dbReference type="NCBI Taxonomy" id="1273"/>
    <lineage>
        <taxon>Bacteria</taxon>
        <taxon>Bacillati</taxon>
        <taxon>Actinomycetota</taxon>
        <taxon>Actinomycetes</taxon>
        <taxon>Micrococcales</taxon>
        <taxon>Micrococcaceae</taxon>
        <taxon>Micrococcus</taxon>
    </lineage>
</organism>
<dbReference type="Gene3D" id="3.40.50.1000">
    <property type="entry name" value="HAD superfamily/HAD-like"/>
    <property type="match status" value="1"/>
</dbReference>
<dbReference type="InterPro" id="IPR023214">
    <property type="entry name" value="HAD_sf"/>
</dbReference>
<evidence type="ECO:0000313" key="2">
    <source>
        <dbReference type="EMBL" id="SJN20739.1"/>
    </source>
</evidence>
<accession>A0A1R4ILZ1</accession>
<name>A0A1R4ILZ1_9MICC</name>
<dbReference type="NCBIfam" id="TIGR01509">
    <property type="entry name" value="HAD-SF-IA-v3"/>
    <property type="match status" value="1"/>
</dbReference>
<dbReference type="Pfam" id="PF00702">
    <property type="entry name" value="Hydrolase"/>
    <property type="match status" value="1"/>
</dbReference>
<dbReference type="PANTHER" id="PTHR43434:SF19">
    <property type="entry name" value="PHOSPHONOACETALDEHYDE HYDROLASE"/>
    <property type="match status" value="1"/>
</dbReference>
<keyword evidence="2" id="KW-0378">Hydrolase</keyword>
<dbReference type="PANTHER" id="PTHR43434">
    <property type="entry name" value="PHOSPHOGLYCOLATE PHOSPHATASE"/>
    <property type="match status" value="1"/>
</dbReference>
<sequence>MTEPSAAVHPAATEASDGEAGLVLMTTQPLPPRRAHAEPRPLSVPLRLAVVDMSGTSIVDTGLQDTAFAEALDAHGVGEGHPERTFHLAAFRRRRRSSRTDVFASIFGDRATARSAVRTFEERLDALIAEHGARPQPGAVEALERLREQGMALCLATGFARHTQNTLLESLDWMGLADLSLSPDDVGRGVPYPDMVLTALLALDLEDVRSVLTVGDTDADVQAGRRAGAGLVVGVLSGEDDGDALAAAGADAVLPLLADVPELTERLARA</sequence>
<dbReference type="InterPro" id="IPR036412">
    <property type="entry name" value="HAD-like_sf"/>
</dbReference>
<dbReference type="GO" id="GO:0005829">
    <property type="term" value="C:cytosol"/>
    <property type="evidence" value="ECO:0007669"/>
    <property type="project" value="TreeGrafter"/>
</dbReference>
<protein>
    <submittedName>
        <fullName evidence="2">Haloacid dehalogenase domain protein hydrolase</fullName>
    </submittedName>
</protein>
<reference evidence="2 3" key="1">
    <citation type="submission" date="2017-02" db="EMBL/GenBank/DDBJ databases">
        <authorList>
            <person name="Peterson S.W."/>
        </authorList>
    </citation>
    <scope>NUCLEOTIDE SEQUENCE [LARGE SCALE GENOMIC DNA]</scope>
    <source>
        <strain evidence="2 3">2B3F</strain>
    </source>
</reference>
<dbReference type="GO" id="GO:0008967">
    <property type="term" value="F:phosphoglycolate phosphatase activity"/>
    <property type="evidence" value="ECO:0007669"/>
    <property type="project" value="TreeGrafter"/>
</dbReference>